<dbReference type="InterPro" id="IPR050108">
    <property type="entry name" value="CDK"/>
</dbReference>
<accession>A0A267GQ38</accession>
<dbReference type="Pfam" id="PF00069">
    <property type="entry name" value="Pkinase"/>
    <property type="match status" value="1"/>
</dbReference>
<feature type="binding site" evidence="10">
    <location>
        <position position="335"/>
    </location>
    <ligand>
        <name>ATP</name>
        <dbReference type="ChEBI" id="CHEBI:30616"/>
    </ligand>
</feature>
<keyword evidence="3" id="KW-0723">Serine/threonine-protein kinase</keyword>
<evidence type="ECO:0000256" key="5">
    <source>
        <dbReference type="ARBA" id="ARBA00022741"/>
    </source>
</evidence>
<keyword evidence="6" id="KW-0418">Kinase</keyword>
<keyword evidence="5 10" id="KW-0547">Nucleotide-binding</keyword>
<dbReference type="GO" id="GO:0005634">
    <property type="term" value="C:nucleus"/>
    <property type="evidence" value="ECO:0007669"/>
    <property type="project" value="TreeGrafter"/>
</dbReference>
<keyword evidence="7 10" id="KW-0067">ATP-binding</keyword>
<dbReference type="EMBL" id="NIVC01000235">
    <property type="protein sequence ID" value="PAA87392.1"/>
    <property type="molecule type" value="Genomic_DNA"/>
</dbReference>
<dbReference type="FunFam" id="1.10.510.10:FF:000611">
    <property type="entry name" value="CMGC family protein kinase"/>
    <property type="match status" value="1"/>
</dbReference>
<name>A0A267GQ38_9PLAT</name>
<dbReference type="EC" id="2.7.11.22" evidence="2"/>
<dbReference type="PANTHER" id="PTHR24056:SF246">
    <property type="entry name" value="ECDYSONE-INDUCED PROTEIN 63E, ISOFORM N"/>
    <property type="match status" value="1"/>
</dbReference>
<dbReference type="PANTHER" id="PTHR24056">
    <property type="entry name" value="CELL DIVISION PROTEIN KINASE"/>
    <property type="match status" value="1"/>
</dbReference>
<proteinExistence type="inferred from homology"/>
<keyword evidence="14" id="KW-1185">Reference proteome</keyword>
<dbReference type="InterPro" id="IPR017441">
    <property type="entry name" value="Protein_kinase_ATP_BS"/>
</dbReference>
<comment type="caution">
    <text evidence="13">The sequence shown here is derived from an EMBL/GenBank/DDBJ whole genome shotgun (WGS) entry which is preliminary data.</text>
</comment>
<feature type="domain" description="Protein kinase" evidence="12">
    <location>
        <begin position="306"/>
        <end position="587"/>
    </location>
</feature>
<evidence type="ECO:0000256" key="2">
    <source>
        <dbReference type="ARBA" id="ARBA00012425"/>
    </source>
</evidence>
<comment type="catalytic activity">
    <reaction evidence="8">
        <text>L-threonyl-[protein] + ATP = O-phospho-L-threonyl-[protein] + ADP + H(+)</text>
        <dbReference type="Rhea" id="RHEA:46608"/>
        <dbReference type="Rhea" id="RHEA-COMP:11060"/>
        <dbReference type="Rhea" id="RHEA-COMP:11605"/>
        <dbReference type="ChEBI" id="CHEBI:15378"/>
        <dbReference type="ChEBI" id="CHEBI:30013"/>
        <dbReference type="ChEBI" id="CHEBI:30616"/>
        <dbReference type="ChEBI" id="CHEBI:61977"/>
        <dbReference type="ChEBI" id="CHEBI:456216"/>
        <dbReference type="EC" id="2.7.11.22"/>
    </reaction>
</comment>
<dbReference type="Proteomes" id="UP000215902">
    <property type="component" value="Unassembled WGS sequence"/>
</dbReference>
<reference evidence="13 14" key="1">
    <citation type="submission" date="2017-06" db="EMBL/GenBank/DDBJ databases">
        <title>A platform for efficient transgenesis in Macrostomum lignano, a flatworm model organism for stem cell research.</title>
        <authorList>
            <person name="Berezikov E."/>
        </authorList>
    </citation>
    <scope>NUCLEOTIDE SEQUENCE [LARGE SCALE GENOMIC DNA]</scope>
    <source>
        <strain evidence="13">DV1</strain>
        <tissue evidence="13">Whole organism</tissue>
    </source>
</reference>
<feature type="region of interest" description="Disordered" evidence="11">
    <location>
        <begin position="252"/>
        <end position="274"/>
    </location>
</feature>
<evidence type="ECO:0000313" key="14">
    <source>
        <dbReference type="Proteomes" id="UP000215902"/>
    </source>
</evidence>
<evidence type="ECO:0000256" key="9">
    <source>
        <dbReference type="ARBA" id="ARBA00048367"/>
    </source>
</evidence>
<evidence type="ECO:0000256" key="4">
    <source>
        <dbReference type="ARBA" id="ARBA00022679"/>
    </source>
</evidence>
<dbReference type="SMART" id="SM00220">
    <property type="entry name" value="S_TKc"/>
    <property type="match status" value="1"/>
</dbReference>
<evidence type="ECO:0000259" key="12">
    <source>
        <dbReference type="PROSITE" id="PS50011"/>
    </source>
</evidence>
<evidence type="ECO:0000256" key="1">
    <source>
        <dbReference type="ARBA" id="ARBA00006485"/>
    </source>
</evidence>
<dbReference type="GO" id="GO:0005737">
    <property type="term" value="C:cytoplasm"/>
    <property type="evidence" value="ECO:0007669"/>
    <property type="project" value="TreeGrafter"/>
</dbReference>
<dbReference type="Gene3D" id="3.30.200.20">
    <property type="entry name" value="Phosphorylase Kinase, domain 1"/>
    <property type="match status" value="1"/>
</dbReference>
<feature type="region of interest" description="Disordered" evidence="11">
    <location>
        <begin position="1"/>
        <end position="101"/>
    </location>
</feature>
<feature type="compositionally biased region" description="Low complexity" evidence="11">
    <location>
        <begin position="12"/>
        <end position="23"/>
    </location>
</feature>
<organism evidence="13 14">
    <name type="scientific">Macrostomum lignano</name>
    <dbReference type="NCBI Taxonomy" id="282301"/>
    <lineage>
        <taxon>Eukaryota</taxon>
        <taxon>Metazoa</taxon>
        <taxon>Spiralia</taxon>
        <taxon>Lophotrochozoa</taxon>
        <taxon>Platyhelminthes</taxon>
        <taxon>Rhabditophora</taxon>
        <taxon>Macrostomorpha</taxon>
        <taxon>Macrostomida</taxon>
        <taxon>Macrostomidae</taxon>
        <taxon>Macrostomum</taxon>
    </lineage>
</organism>
<dbReference type="GO" id="GO:0004693">
    <property type="term" value="F:cyclin-dependent protein serine/threonine kinase activity"/>
    <property type="evidence" value="ECO:0007669"/>
    <property type="project" value="UniProtKB-EC"/>
</dbReference>
<gene>
    <name evidence="13" type="ORF">BOX15_Mlig021820g1</name>
</gene>
<dbReference type="FunFam" id="3.30.200.20:FF:000007">
    <property type="entry name" value="Cyclin-dependent kinase 14, putative"/>
    <property type="match status" value="1"/>
</dbReference>
<dbReference type="PROSITE" id="PS00107">
    <property type="entry name" value="PROTEIN_KINASE_ATP"/>
    <property type="match status" value="1"/>
</dbReference>
<evidence type="ECO:0000256" key="10">
    <source>
        <dbReference type="PROSITE-ProRule" id="PRU10141"/>
    </source>
</evidence>
<evidence type="ECO:0000256" key="3">
    <source>
        <dbReference type="ARBA" id="ARBA00022527"/>
    </source>
</evidence>
<feature type="compositionally biased region" description="Low complexity" evidence="11">
    <location>
        <begin position="255"/>
        <end position="266"/>
    </location>
</feature>
<sequence length="641" mass="70520">PVSGCDVTWAVSQPRASSQQPPSSETPEMKKLRRQLSGLAKRRHAPSLSALSETDAGDSAVFQHQQQLHHQQQHYPRSASAISPSSDSAGSLAPEERARSRTCTDLEQIYAMPSGAAVSPALYSDGDGAASSHALVDGPHYACSNLALQQQQLRQPHQCQPHHQQQQQLVVNSAGHAQLLQHQQPHLASDEQQRQLHYACAAVMQNGGAAVKFRRHQQQPGQRLAQPHHNGSGGDAASKRLSLPAPAHYWVQQNGGRSASPACGSSSGSGGGGGSPTPLVADLLALSKRDRRSSLADIGFGKITSYRKLDKLGQGTYATVYRGKSLLTDSLVALKEIRLEHDEGAPCTAIREVSLLRDLKHANIVTLHDIIHTDKSLTLVFEYLDKDLKQCLEECSGLLHEGNVRLYLYQLLRGLEYCHRRRYLHRDLKPQNILLNQRGELKLADFGLARANSVPSKTYSNEVCTLWYRPADVLLGNTEYSTHIDLWGVGAIFFEMITGRPMFPGSTVEEQLQLIFRTLGSPTEESWPGSESNQQLQAYNFPHWLGMDLKSVAPRLSPTGQDLMRQLLQYQANRRISAEKAKLHLYFMQFMPAILNDLPDTSSIFEIPGVCLYTNPVPHCRAPAGCSSAVLPVSESADFIT</sequence>
<evidence type="ECO:0000256" key="6">
    <source>
        <dbReference type="ARBA" id="ARBA00022777"/>
    </source>
</evidence>
<dbReference type="PROSITE" id="PS00108">
    <property type="entry name" value="PROTEIN_KINASE_ST"/>
    <property type="match status" value="1"/>
</dbReference>
<evidence type="ECO:0000256" key="7">
    <source>
        <dbReference type="ARBA" id="ARBA00022840"/>
    </source>
</evidence>
<dbReference type="STRING" id="282301.A0A267GQ38"/>
<comment type="catalytic activity">
    <reaction evidence="9">
        <text>L-seryl-[protein] + ATP = O-phospho-L-seryl-[protein] + ADP + H(+)</text>
        <dbReference type="Rhea" id="RHEA:17989"/>
        <dbReference type="Rhea" id="RHEA-COMP:9863"/>
        <dbReference type="Rhea" id="RHEA-COMP:11604"/>
        <dbReference type="ChEBI" id="CHEBI:15378"/>
        <dbReference type="ChEBI" id="CHEBI:29999"/>
        <dbReference type="ChEBI" id="CHEBI:30616"/>
        <dbReference type="ChEBI" id="CHEBI:83421"/>
        <dbReference type="ChEBI" id="CHEBI:456216"/>
        <dbReference type="EC" id="2.7.11.22"/>
    </reaction>
</comment>
<dbReference type="InterPro" id="IPR000719">
    <property type="entry name" value="Prot_kinase_dom"/>
</dbReference>
<dbReference type="GO" id="GO:0005524">
    <property type="term" value="F:ATP binding"/>
    <property type="evidence" value="ECO:0007669"/>
    <property type="project" value="UniProtKB-UniRule"/>
</dbReference>
<dbReference type="Gene3D" id="1.10.510.10">
    <property type="entry name" value="Transferase(Phosphotransferase) domain 1"/>
    <property type="match status" value="1"/>
</dbReference>
<comment type="similarity">
    <text evidence="1">Belongs to the protein kinase superfamily. CMGC Ser/Thr protein kinase family. CDC2/CDKX subfamily.</text>
</comment>
<dbReference type="SUPFAM" id="SSF56112">
    <property type="entry name" value="Protein kinase-like (PK-like)"/>
    <property type="match status" value="1"/>
</dbReference>
<feature type="region of interest" description="Disordered" evidence="11">
    <location>
        <begin position="212"/>
        <end position="240"/>
    </location>
</feature>
<dbReference type="InterPro" id="IPR008271">
    <property type="entry name" value="Ser/Thr_kinase_AS"/>
</dbReference>
<evidence type="ECO:0000256" key="8">
    <source>
        <dbReference type="ARBA" id="ARBA00047811"/>
    </source>
</evidence>
<dbReference type="InterPro" id="IPR011009">
    <property type="entry name" value="Kinase-like_dom_sf"/>
</dbReference>
<dbReference type="OrthoDB" id="1732493at2759"/>
<dbReference type="PROSITE" id="PS50011">
    <property type="entry name" value="PROTEIN_KINASE_DOM"/>
    <property type="match status" value="1"/>
</dbReference>
<evidence type="ECO:0000256" key="11">
    <source>
        <dbReference type="SAM" id="MobiDB-lite"/>
    </source>
</evidence>
<feature type="non-terminal residue" evidence="13">
    <location>
        <position position="1"/>
    </location>
</feature>
<keyword evidence="4" id="KW-0808">Transferase</keyword>
<protein>
    <recommendedName>
        <fullName evidence="2">cyclin-dependent kinase</fullName>
        <ecNumber evidence="2">2.7.11.22</ecNumber>
    </recommendedName>
</protein>
<dbReference type="AlphaFoldDB" id="A0A267GQ38"/>
<evidence type="ECO:0000313" key="13">
    <source>
        <dbReference type="EMBL" id="PAA87392.1"/>
    </source>
</evidence>
<feature type="compositionally biased region" description="Low complexity" evidence="11">
    <location>
        <begin position="63"/>
        <end position="93"/>
    </location>
</feature>